<dbReference type="PROSITE" id="PS50011">
    <property type="entry name" value="PROTEIN_KINASE_DOM"/>
    <property type="match status" value="1"/>
</dbReference>
<protein>
    <recommendedName>
        <fullName evidence="9">Protein kinase domain-containing protein</fullName>
    </recommendedName>
</protein>
<dbReference type="GO" id="GO:0005634">
    <property type="term" value="C:nucleus"/>
    <property type="evidence" value="ECO:0007669"/>
    <property type="project" value="TreeGrafter"/>
</dbReference>
<sequence length="514" mass="58606">MVMGCLLRKRKPKNDQRPRDSDHNIHQFPAPAEPPEFQMRKGVAVRPEGWPSWLLEVAGNVIKDWKPRRANTFEKLDKIGQGTYSNVYKARDLITGKVVALKKVRFDNLEAETVRFIAREILVLRRLNHPNVIKLEGLVISRMSSSLYLVFEYMEHDLAGLAAFQSVKFTEPQVKCYMKQLLSGLEHCHNNGVLHRDIKCSNLLINNEGILKIADFGLASFFDPERRKPMTSRVVTLWYRPPELLLGVTYYGVGVDLWSAGCILAELLAGKPILRGRTEVEQLHKIFKLCGSPTEEYWKKSRLPNATLYKPQQPYKRCIVETFKDFPSPAISLVETLLAIDPDSRGTATTALNTEFFTAEPYACDPSRLPKFPPSKEMDIKLRDEAARRRQGLGVKPHSMGGNRRTRARDMVNRAVPAPEANAELQTNLDRLRITSDGKAKSKSEKFPPPHQDGAVGHPLDASQIGPISFDTSFNSSRRKKNKEEAHRASSRRFINVFFRSSIGWSMHFRFRRR</sequence>
<keyword evidence="3" id="KW-0808">Transferase</keyword>
<dbReference type="PANTHER" id="PTHR24056:SF358">
    <property type="entry name" value="PROTEIN KINASE DOMAIN-CONTAINING PROTEIN"/>
    <property type="match status" value="1"/>
</dbReference>
<dbReference type="GO" id="GO:0008353">
    <property type="term" value="F:RNA polymerase II CTD heptapeptide repeat kinase activity"/>
    <property type="evidence" value="ECO:0007669"/>
    <property type="project" value="TreeGrafter"/>
</dbReference>
<dbReference type="InterPro" id="IPR017441">
    <property type="entry name" value="Protein_kinase_ATP_BS"/>
</dbReference>
<evidence type="ECO:0000256" key="1">
    <source>
        <dbReference type="ARBA" id="ARBA00006485"/>
    </source>
</evidence>
<dbReference type="Pfam" id="PF00069">
    <property type="entry name" value="Pkinase"/>
    <property type="match status" value="1"/>
</dbReference>
<reference evidence="10" key="1">
    <citation type="submission" date="2019-10" db="EMBL/GenBank/DDBJ databases">
        <authorList>
            <person name="Zhang R."/>
            <person name="Pan Y."/>
            <person name="Wang J."/>
            <person name="Ma R."/>
            <person name="Yu S."/>
        </authorList>
    </citation>
    <scope>NUCLEOTIDE SEQUENCE</scope>
    <source>
        <strain evidence="10">LA-IB0</strain>
        <tissue evidence="10">Leaf</tissue>
    </source>
</reference>
<feature type="region of interest" description="Disordered" evidence="8">
    <location>
        <begin position="1"/>
        <end position="34"/>
    </location>
</feature>
<keyword evidence="2" id="KW-0723">Serine/threonine-protein kinase</keyword>
<evidence type="ECO:0000256" key="8">
    <source>
        <dbReference type="SAM" id="MobiDB-lite"/>
    </source>
</evidence>
<evidence type="ECO:0000256" key="3">
    <source>
        <dbReference type="ARBA" id="ARBA00022679"/>
    </source>
</evidence>
<dbReference type="PROSITE" id="PS00108">
    <property type="entry name" value="PROTEIN_KINASE_ST"/>
    <property type="match status" value="1"/>
</dbReference>
<comment type="caution">
    <text evidence="10">The sequence shown here is derived from an EMBL/GenBank/DDBJ whole genome shotgun (WGS) entry which is preliminary data.</text>
</comment>
<dbReference type="SUPFAM" id="SSF56112">
    <property type="entry name" value="Protein kinase-like (PK-like)"/>
    <property type="match status" value="1"/>
</dbReference>
<evidence type="ECO:0000256" key="4">
    <source>
        <dbReference type="ARBA" id="ARBA00022741"/>
    </source>
</evidence>
<dbReference type="InterPro" id="IPR050108">
    <property type="entry name" value="CDK"/>
</dbReference>
<feature type="binding site" evidence="7">
    <location>
        <position position="102"/>
    </location>
    <ligand>
        <name>ATP</name>
        <dbReference type="ChEBI" id="CHEBI:30616"/>
    </ligand>
</feature>
<dbReference type="GO" id="GO:0005524">
    <property type="term" value="F:ATP binding"/>
    <property type="evidence" value="ECO:0007669"/>
    <property type="project" value="UniProtKB-UniRule"/>
</dbReference>
<dbReference type="EMBL" id="WHWC01000007">
    <property type="protein sequence ID" value="KAG8379481.1"/>
    <property type="molecule type" value="Genomic_DNA"/>
</dbReference>
<evidence type="ECO:0000313" key="10">
    <source>
        <dbReference type="EMBL" id="KAG8379481.1"/>
    </source>
</evidence>
<dbReference type="PROSITE" id="PS00107">
    <property type="entry name" value="PROTEIN_KINASE_ATP"/>
    <property type="match status" value="1"/>
</dbReference>
<evidence type="ECO:0000256" key="7">
    <source>
        <dbReference type="PROSITE-ProRule" id="PRU10141"/>
    </source>
</evidence>
<keyword evidence="11" id="KW-1185">Reference proteome</keyword>
<dbReference type="Proteomes" id="UP000826271">
    <property type="component" value="Unassembled WGS sequence"/>
</dbReference>
<comment type="similarity">
    <text evidence="1">Belongs to the protein kinase superfamily. CMGC Ser/Thr protein kinase family. CDC2/CDKX subfamily.</text>
</comment>
<accession>A0AAV6X8P9</accession>
<dbReference type="PANTHER" id="PTHR24056">
    <property type="entry name" value="CELL DIVISION PROTEIN KINASE"/>
    <property type="match status" value="1"/>
</dbReference>
<proteinExistence type="inferred from homology"/>
<organism evidence="10 11">
    <name type="scientific">Buddleja alternifolia</name>
    <dbReference type="NCBI Taxonomy" id="168488"/>
    <lineage>
        <taxon>Eukaryota</taxon>
        <taxon>Viridiplantae</taxon>
        <taxon>Streptophyta</taxon>
        <taxon>Embryophyta</taxon>
        <taxon>Tracheophyta</taxon>
        <taxon>Spermatophyta</taxon>
        <taxon>Magnoliopsida</taxon>
        <taxon>eudicotyledons</taxon>
        <taxon>Gunneridae</taxon>
        <taxon>Pentapetalae</taxon>
        <taxon>asterids</taxon>
        <taxon>lamiids</taxon>
        <taxon>Lamiales</taxon>
        <taxon>Scrophulariaceae</taxon>
        <taxon>Buddlejeae</taxon>
        <taxon>Buddleja</taxon>
    </lineage>
</organism>
<name>A0AAV6X8P9_9LAMI</name>
<dbReference type="CDD" id="cd07840">
    <property type="entry name" value="STKc_CDK9_like"/>
    <property type="match status" value="1"/>
</dbReference>
<dbReference type="GO" id="GO:0032968">
    <property type="term" value="P:positive regulation of transcription elongation by RNA polymerase II"/>
    <property type="evidence" value="ECO:0007669"/>
    <property type="project" value="TreeGrafter"/>
</dbReference>
<dbReference type="FunFam" id="1.10.510.10:FF:000043">
    <property type="entry name" value="probable serine/threonine-protein kinase At1g54610"/>
    <property type="match status" value="1"/>
</dbReference>
<feature type="compositionally biased region" description="Basic and acidic residues" evidence="8">
    <location>
        <begin position="13"/>
        <end position="25"/>
    </location>
</feature>
<dbReference type="InterPro" id="IPR011009">
    <property type="entry name" value="Kinase-like_dom_sf"/>
</dbReference>
<evidence type="ECO:0000313" key="11">
    <source>
        <dbReference type="Proteomes" id="UP000826271"/>
    </source>
</evidence>
<evidence type="ECO:0000256" key="5">
    <source>
        <dbReference type="ARBA" id="ARBA00022777"/>
    </source>
</evidence>
<dbReference type="GO" id="GO:0000307">
    <property type="term" value="C:cyclin-dependent protein kinase holoenzyme complex"/>
    <property type="evidence" value="ECO:0007669"/>
    <property type="project" value="TreeGrafter"/>
</dbReference>
<dbReference type="InterPro" id="IPR008271">
    <property type="entry name" value="Ser/Thr_kinase_AS"/>
</dbReference>
<evidence type="ECO:0000256" key="6">
    <source>
        <dbReference type="ARBA" id="ARBA00022840"/>
    </source>
</evidence>
<feature type="domain" description="Protein kinase" evidence="9">
    <location>
        <begin position="73"/>
        <end position="357"/>
    </location>
</feature>
<feature type="compositionally biased region" description="Basic and acidic residues" evidence="8">
    <location>
        <begin position="437"/>
        <end position="448"/>
    </location>
</feature>
<dbReference type="InterPro" id="IPR000719">
    <property type="entry name" value="Prot_kinase_dom"/>
</dbReference>
<dbReference type="SMART" id="SM00220">
    <property type="entry name" value="S_TKc"/>
    <property type="match status" value="1"/>
</dbReference>
<feature type="region of interest" description="Disordered" evidence="8">
    <location>
        <begin position="437"/>
        <end position="489"/>
    </location>
</feature>
<evidence type="ECO:0000259" key="9">
    <source>
        <dbReference type="PROSITE" id="PS50011"/>
    </source>
</evidence>
<keyword evidence="5" id="KW-0418">Kinase</keyword>
<evidence type="ECO:0000256" key="2">
    <source>
        <dbReference type="ARBA" id="ARBA00022527"/>
    </source>
</evidence>
<dbReference type="FunFam" id="3.30.200.20:FF:000021">
    <property type="entry name" value="probable serine/threonine-protein kinase At1g54610"/>
    <property type="match status" value="1"/>
</dbReference>
<dbReference type="AlphaFoldDB" id="A0AAV6X8P9"/>
<keyword evidence="4 7" id="KW-0547">Nucleotide-binding</keyword>
<dbReference type="Gene3D" id="3.30.200.20">
    <property type="entry name" value="Phosphorylase Kinase, domain 1"/>
    <property type="match status" value="1"/>
</dbReference>
<dbReference type="Gene3D" id="1.10.510.10">
    <property type="entry name" value="Transferase(Phosphotransferase) domain 1"/>
    <property type="match status" value="1"/>
</dbReference>
<gene>
    <name evidence="10" type="ORF">BUALT_Bualt07G0093000</name>
</gene>
<keyword evidence="6 7" id="KW-0067">ATP-binding</keyword>